<sequence length="549" mass="63746">MDAEIARMFYASGLPFHLARSPYYVSCIQFAANNALASYVPPGYNKLRTSLLQQERAHVDRLLQPIKGTWKEKGVSIVSDGWSDSQRRPLINFMAVTESGLMFLKAVDCTGEIKDKYFIYGLLKEVIEEVGPQNVIQVITDNAKNCAGAGHLIEAQFENIVWTPCVVHTLNLALQNICMAKNIENNALTYEECRWITDLAEDVVFVKNFIMNHSMRLAIFNEFVPLKLLSVAKDDKERAKSVKEFVLDDIWWDKMTYILSFTAPIYDMLWVCDTDRPCLHLVYDMWDTMIEKVKGAIYRHEGKILDETSTFYEVVHKILVDRWNKNNTPLHCLAHSLNPRYYSEHWLHEDPSRVASHRDMEVARERMKILKKYFPNLEERKRIITEFADFSSKSGEFADIDSIRDRYEMDPKSWWVTYGACAPLFQTLAFKLLVQPSSSSCAERNWSTYSFVHSVRRNKMTPKRAEDLVFIHSNLRLLSRRTLQYMKGETKMWDIAGDAFDSFEDAGELEIAQLSLDEPELEAVLFSEELKMVMEVMVVYLVVRQLKFK</sequence>
<dbReference type="SUPFAM" id="SSF53098">
    <property type="entry name" value="Ribonuclease H-like"/>
    <property type="match status" value="1"/>
</dbReference>
<dbReference type="InterPro" id="IPR012337">
    <property type="entry name" value="RNaseH-like_sf"/>
</dbReference>
<feature type="domain" description="HAT C-terminal dimerisation" evidence="2">
    <location>
        <begin position="402"/>
        <end position="475"/>
    </location>
</feature>
<evidence type="ECO:0000259" key="2">
    <source>
        <dbReference type="Pfam" id="PF05699"/>
    </source>
</evidence>
<gene>
    <name evidence="3" type="ORF">CKAN_01212600</name>
</gene>
<evidence type="ECO:0000313" key="3">
    <source>
        <dbReference type="EMBL" id="RWR83372.1"/>
    </source>
</evidence>
<protein>
    <submittedName>
        <fullName evidence="3">DUF659 domain-containing protein/Dimer_Tnp_hAT domain-containing protein</fullName>
    </submittedName>
</protein>
<feature type="domain" description="DUF659" evidence="1">
    <location>
        <begin position="42"/>
        <end position="184"/>
    </location>
</feature>
<dbReference type="GO" id="GO:0046983">
    <property type="term" value="F:protein dimerization activity"/>
    <property type="evidence" value="ECO:0007669"/>
    <property type="project" value="InterPro"/>
</dbReference>
<dbReference type="Pfam" id="PF04937">
    <property type="entry name" value="DUF659"/>
    <property type="match status" value="1"/>
</dbReference>
<dbReference type="AlphaFoldDB" id="A0A3S3MGR4"/>
<evidence type="ECO:0000313" key="4">
    <source>
        <dbReference type="Proteomes" id="UP000283530"/>
    </source>
</evidence>
<dbReference type="Pfam" id="PF05699">
    <property type="entry name" value="Dimer_Tnp_hAT"/>
    <property type="match status" value="1"/>
</dbReference>
<dbReference type="OrthoDB" id="2017576at2759"/>
<reference evidence="3 4" key="1">
    <citation type="journal article" date="2019" name="Nat. Plants">
        <title>Stout camphor tree genome fills gaps in understanding of flowering plant genome evolution.</title>
        <authorList>
            <person name="Chaw S.M."/>
            <person name="Liu Y.C."/>
            <person name="Wu Y.W."/>
            <person name="Wang H.Y."/>
            <person name="Lin C.I."/>
            <person name="Wu C.S."/>
            <person name="Ke H.M."/>
            <person name="Chang L.Y."/>
            <person name="Hsu C.Y."/>
            <person name="Yang H.T."/>
            <person name="Sudianto E."/>
            <person name="Hsu M.H."/>
            <person name="Wu K.P."/>
            <person name="Wang L.N."/>
            <person name="Leebens-Mack J.H."/>
            <person name="Tsai I.J."/>
        </authorList>
    </citation>
    <scope>NUCLEOTIDE SEQUENCE [LARGE SCALE GENOMIC DNA]</scope>
    <source>
        <strain evidence="4">cv. Chaw 1501</strain>
        <tissue evidence="3">Young leaves</tissue>
    </source>
</reference>
<proteinExistence type="predicted"/>
<dbReference type="InterPro" id="IPR008906">
    <property type="entry name" value="HATC_C_dom"/>
</dbReference>
<name>A0A3S3MGR4_9MAGN</name>
<evidence type="ECO:0000259" key="1">
    <source>
        <dbReference type="Pfam" id="PF04937"/>
    </source>
</evidence>
<keyword evidence="4" id="KW-1185">Reference proteome</keyword>
<dbReference type="InterPro" id="IPR007021">
    <property type="entry name" value="DUF659"/>
</dbReference>
<comment type="caution">
    <text evidence="3">The sequence shown here is derived from an EMBL/GenBank/DDBJ whole genome shotgun (WGS) entry which is preliminary data.</text>
</comment>
<accession>A0A3S3MGR4</accession>
<dbReference type="EMBL" id="QPKB01000004">
    <property type="protein sequence ID" value="RWR83372.1"/>
    <property type="molecule type" value="Genomic_DNA"/>
</dbReference>
<dbReference type="PANTHER" id="PTHR32166:SF81">
    <property type="entry name" value="OS06G0658400 PROTEIN"/>
    <property type="match status" value="1"/>
</dbReference>
<dbReference type="Proteomes" id="UP000283530">
    <property type="component" value="Unassembled WGS sequence"/>
</dbReference>
<organism evidence="3 4">
    <name type="scientific">Cinnamomum micranthum f. kanehirae</name>
    <dbReference type="NCBI Taxonomy" id="337451"/>
    <lineage>
        <taxon>Eukaryota</taxon>
        <taxon>Viridiplantae</taxon>
        <taxon>Streptophyta</taxon>
        <taxon>Embryophyta</taxon>
        <taxon>Tracheophyta</taxon>
        <taxon>Spermatophyta</taxon>
        <taxon>Magnoliopsida</taxon>
        <taxon>Magnoliidae</taxon>
        <taxon>Laurales</taxon>
        <taxon>Lauraceae</taxon>
        <taxon>Cinnamomum</taxon>
    </lineage>
</organism>
<dbReference type="PANTHER" id="PTHR32166">
    <property type="entry name" value="OSJNBA0013A04.12 PROTEIN"/>
    <property type="match status" value="1"/>
</dbReference>